<evidence type="ECO:0000256" key="1">
    <source>
        <dbReference type="SAM" id="MobiDB-lite"/>
    </source>
</evidence>
<proteinExistence type="predicted"/>
<feature type="region of interest" description="Disordered" evidence="1">
    <location>
        <begin position="111"/>
        <end position="133"/>
    </location>
</feature>
<accession>A0A9P1M966</accession>
<protein>
    <submittedName>
        <fullName evidence="2">Uncharacterized protein</fullName>
    </submittedName>
</protein>
<name>A0A9P1M966_9PEZI</name>
<feature type="region of interest" description="Disordered" evidence="1">
    <location>
        <begin position="1"/>
        <end position="33"/>
    </location>
</feature>
<keyword evidence="3" id="KW-1185">Reference proteome</keyword>
<dbReference type="AlphaFoldDB" id="A0A9P1M966"/>
<sequence>MEEGGAGAEFDGGFAGDVERSPGVYEFGGEEGGVPEVVAEEQAVLVGGRVGELDAQGAGQGRGGVEEGGVGVAVLVGDGVGEYDGEGGGEEVFGFGFGDFGHETVGEVRGGHGASAAAGRGAGCPGCEEQEGA</sequence>
<gene>
    <name evidence="2" type="ORF">PPNO1_LOCUS2750</name>
</gene>
<evidence type="ECO:0000313" key="2">
    <source>
        <dbReference type="EMBL" id="CAI4212999.1"/>
    </source>
</evidence>
<comment type="caution">
    <text evidence="2">The sequence shown here is derived from an EMBL/GenBank/DDBJ whole genome shotgun (WGS) entry which is preliminary data.</text>
</comment>
<organism evidence="2 3">
    <name type="scientific">Parascedosporium putredinis</name>
    <dbReference type="NCBI Taxonomy" id="1442378"/>
    <lineage>
        <taxon>Eukaryota</taxon>
        <taxon>Fungi</taxon>
        <taxon>Dikarya</taxon>
        <taxon>Ascomycota</taxon>
        <taxon>Pezizomycotina</taxon>
        <taxon>Sordariomycetes</taxon>
        <taxon>Hypocreomycetidae</taxon>
        <taxon>Microascales</taxon>
        <taxon>Microascaceae</taxon>
        <taxon>Parascedosporium</taxon>
    </lineage>
</organism>
<dbReference type="Proteomes" id="UP000838763">
    <property type="component" value="Unassembled WGS sequence"/>
</dbReference>
<dbReference type="EMBL" id="CALLCH030000006">
    <property type="protein sequence ID" value="CAI4212999.1"/>
    <property type="molecule type" value="Genomic_DNA"/>
</dbReference>
<evidence type="ECO:0000313" key="3">
    <source>
        <dbReference type="Proteomes" id="UP000838763"/>
    </source>
</evidence>
<reference evidence="2" key="1">
    <citation type="submission" date="2022-11" db="EMBL/GenBank/DDBJ databases">
        <authorList>
            <person name="Scott C."/>
            <person name="Bruce N."/>
        </authorList>
    </citation>
    <scope>NUCLEOTIDE SEQUENCE</scope>
</reference>